<dbReference type="InterPro" id="IPR036397">
    <property type="entry name" value="RNaseH_sf"/>
</dbReference>
<proteinExistence type="predicted"/>
<dbReference type="SUPFAM" id="SSF53098">
    <property type="entry name" value="Ribonuclease H-like"/>
    <property type="match status" value="1"/>
</dbReference>
<dbReference type="Gene3D" id="3.30.420.10">
    <property type="entry name" value="Ribonuclease H-like superfamily/Ribonuclease H"/>
    <property type="match status" value="1"/>
</dbReference>
<evidence type="ECO:0000313" key="2">
    <source>
        <dbReference type="EMBL" id="MBB5696621.1"/>
    </source>
</evidence>
<comment type="caution">
    <text evidence="2">The sequence shown here is derived from an EMBL/GenBank/DDBJ whole genome shotgun (WGS) entry which is preliminary data.</text>
</comment>
<dbReference type="Proteomes" id="UP000580654">
    <property type="component" value="Unassembled WGS sequence"/>
</dbReference>
<protein>
    <recommendedName>
        <fullName evidence="1">Integrase catalytic domain-containing protein</fullName>
    </recommendedName>
</protein>
<accession>A0A840YJ48</accession>
<dbReference type="InterPro" id="IPR012337">
    <property type="entry name" value="RNaseH-like_sf"/>
</dbReference>
<dbReference type="EMBL" id="JACIJD010000067">
    <property type="protein sequence ID" value="MBB5696621.1"/>
    <property type="molecule type" value="Genomic_DNA"/>
</dbReference>
<dbReference type="NCBIfam" id="NF033594">
    <property type="entry name" value="transpos_ISNCY_2"/>
    <property type="match status" value="1"/>
</dbReference>
<dbReference type="GO" id="GO:0003676">
    <property type="term" value="F:nucleic acid binding"/>
    <property type="evidence" value="ECO:0007669"/>
    <property type="project" value="InterPro"/>
</dbReference>
<organism evidence="2 3">
    <name type="scientific">Muricoccus pecuniae</name>
    <dbReference type="NCBI Taxonomy" id="693023"/>
    <lineage>
        <taxon>Bacteria</taxon>
        <taxon>Pseudomonadati</taxon>
        <taxon>Pseudomonadota</taxon>
        <taxon>Alphaproteobacteria</taxon>
        <taxon>Acetobacterales</taxon>
        <taxon>Roseomonadaceae</taxon>
        <taxon>Muricoccus</taxon>
    </lineage>
</organism>
<dbReference type="InterPro" id="IPR001584">
    <property type="entry name" value="Integrase_cat-core"/>
</dbReference>
<reference evidence="2 3" key="1">
    <citation type="submission" date="2020-08" db="EMBL/GenBank/DDBJ databases">
        <title>Genomic Encyclopedia of Type Strains, Phase IV (KMG-IV): sequencing the most valuable type-strain genomes for metagenomic binning, comparative biology and taxonomic classification.</title>
        <authorList>
            <person name="Goeker M."/>
        </authorList>
    </citation>
    <scope>NUCLEOTIDE SEQUENCE [LARGE SCALE GENOMIC DNA]</scope>
    <source>
        <strain evidence="2 3">DSM 25622</strain>
    </source>
</reference>
<evidence type="ECO:0000313" key="3">
    <source>
        <dbReference type="Proteomes" id="UP000580654"/>
    </source>
</evidence>
<sequence length="265" mass="30182">MRRWMAGAGLWLSRKQRRQFHPPRLRRERCGELVQVDGSEHRWFEDRAGPCTLLVFIDDATGRMVQLCFAASESAFSYFGALQGYLEAHGRPIALYSDKHSVFRVTRPEAKGGQGMTQFGRALSELNIEILFANSSQAKGRVERVNRTLQDRLVKEMRLAGISGIAAGNAFLPGFMERFNTRFAITPALPGDLHRPLNLAPERLRDILCWREQRYVSGQLALSYERKRVMLRETDVTRGLAGQYVDTYAFADGRLEVRWKGISLS</sequence>
<dbReference type="PANTHER" id="PTHR35004:SF7">
    <property type="entry name" value="INTEGRASE PROTEIN"/>
    <property type="match status" value="1"/>
</dbReference>
<dbReference type="PANTHER" id="PTHR35004">
    <property type="entry name" value="TRANSPOSASE RV3428C-RELATED"/>
    <property type="match status" value="1"/>
</dbReference>
<dbReference type="AlphaFoldDB" id="A0A840YJ48"/>
<feature type="domain" description="Integrase catalytic" evidence="1">
    <location>
        <begin position="19"/>
        <end position="204"/>
    </location>
</feature>
<dbReference type="PROSITE" id="PS50994">
    <property type="entry name" value="INTEGRASE"/>
    <property type="match status" value="1"/>
</dbReference>
<dbReference type="InterPro" id="IPR047797">
    <property type="entry name" value="ISNCY_transpos"/>
</dbReference>
<name>A0A840YJ48_9PROT</name>
<gene>
    <name evidence="2" type="ORF">FHS87_004695</name>
</gene>
<dbReference type="GO" id="GO:0015074">
    <property type="term" value="P:DNA integration"/>
    <property type="evidence" value="ECO:0007669"/>
    <property type="project" value="InterPro"/>
</dbReference>
<keyword evidence="3" id="KW-1185">Reference proteome</keyword>
<evidence type="ECO:0000259" key="1">
    <source>
        <dbReference type="PROSITE" id="PS50994"/>
    </source>
</evidence>